<dbReference type="InterPro" id="IPR036291">
    <property type="entry name" value="NAD(P)-bd_dom_sf"/>
</dbReference>
<protein>
    <submittedName>
        <fullName evidence="3">Chlorophyll synthesis pathway protein BchC</fullName>
    </submittedName>
</protein>
<dbReference type="GO" id="GO:0036354">
    <property type="term" value="F:bacteriochlorophyllide-a dehydrogenase activity"/>
    <property type="evidence" value="ECO:0007669"/>
    <property type="project" value="InterPro"/>
</dbReference>
<dbReference type="SUPFAM" id="SSF51735">
    <property type="entry name" value="NAD(P)-binding Rossmann-fold domains"/>
    <property type="match status" value="1"/>
</dbReference>
<dbReference type="CDD" id="cd08255">
    <property type="entry name" value="2-desacetyl-2-hydroxyethyl_bacteriochlorophyllide_like"/>
    <property type="match status" value="1"/>
</dbReference>
<dbReference type="NCBIfam" id="TIGR01202">
    <property type="entry name" value="bchC"/>
    <property type="match status" value="1"/>
</dbReference>
<organism evidence="3 4">
    <name type="scientific">Roseospira navarrensis</name>
    <dbReference type="NCBI Taxonomy" id="140058"/>
    <lineage>
        <taxon>Bacteria</taxon>
        <taxon>Pseudomonadati</taxon>
        <taxon>Pseudomonadota</taxon>
        <taxon>Alphaproteobacteria</taxon>
        <taxon>Rhodospirillales</taxon>
        <taxon>Rhodospirillaceae</taxon>
        <taxon>Roseospira</taxon>
    </lineage>
</organism>
<dbReference type="SUPFAM" id="SSF50129">
    <property type="entry name" value="GroES-like"/>
    <property type="match status" value="1"/>
</dbReference>
<keyword evidence="1" id="KW-0560">Oxidoreductase</keyword>
<reference evidence="3 4" key="1">
    <citation type="submission" date="2019-10" db="EMBL/GenBank/DDBJ databases">
        <title>Draft whole-genome sequence of the purple nonsulfur photosynthetic bacterium Roseospira navarrensis DSM 15114.</title>
        <authorList>
            <person name="Kyndt J.A."/>
            <person name="Meyer T.E."/>
        </authorList>
    </citation>
    <scope>NUCLEOTIDE SEQUENCE [LARGE SCALE GENOMIC DNA]</scope>
    <source>
        <strain evidence="3 4">DSM 15114</strain>
    </source>
</reference>
<dbReference type="AlphaFoldDB" id="A0A7X2D4H7"/>
<evidence type="ECO:0000256" key="1">
    <source>
        <dbReference type="ARBA" id="ARBA00023002"/>
    </source>
</evidence>
<proteinExistence type="predicted"/>
<name>A0A7X2D4H7_9PROT</name>
<dbReference type="Proteomes" id="UP000434582">
    <property type="component" value="Unassembled WGS sequence"/>
</dbReference>
<dbReference type="PANTHER" id="PTHR43189">
    <property type="entry name" value="ZINC-TYPE ALCOHOL DEHYDROGENASE-LIKE PROTEIN C1198.01-RELATED"/>
    <property type="match status" value="1"/>
</dbReference>
<dbReference type="PANTHER" id="PTHR43189:SF1">
    <property type="entry name" value="ZINC-TYPE ALCOHOL DEHYDROGENASE-LIKE PROTEIN C1198.01"/>
    <property type="match status" value="1"/>
</dbReference>
<evidence type="ECO:0000313" key="4">
    <source>
        <dbReference type="Proteomes" id="UP000434582"/>
    </source>
</evidence>
<dbReference type="OrthoDB" id="9806940at2"/>
<gene>
    <name evidence="3" type="primary">bchC</name>
    <name evidence="3" type="ORF">GHC57_15665</name>
</gene>
<dbReference type="InterPro" id="IPR013154">
    <property type="entry name" value="ADH-like_N"/>
</dbReference>
<accession>A0A7X2D4H7</accession>
<dbReference type="Pfam" id="PF08240">
    <property type="entry name" value="ADH_N"/>
    <property type="match status" value="1"/>
</dbReference>
<evidence type="ECO:0000313" key="3">
    <source>
        <dbReference type="EMBL" id="MQX37958.1"/>
    </source>
</evidence>
<comment type="caution">
    <text evidence="3">The sequence shown here is derived from an EMBL/GenBank/DDBJ whole genome shotgun (WGS) entry which is preliminary data.</text>
</comment>
<sequence length="314" mass="33258">MQTDAIVIEHPERLALTRLDLDPPGDEDVVVDVEWSGISTGTERLLWTGRMPPFPGMGYPLVPGYESVGRVVSAGPASGRHEGERVFVPGATCYGSVRGLFGGAAARVVVPGARVLPVAESLEERAVLLALAATAHHALVPTEGAPLPDLIVGHGVLGRLVARLTVVLGDAAPVVWETNPARAAGALGYSVVDPADDDRRDYRVICDVSGDGGLLDTLIGRLARGGEVILAGFYEGSLAFDFVPAFLREARMRVAAQWAPKDLAAVSALVETGRLSLDGLITHREAVERADEAYRAAFGDPSCLKMILDWRARA</sequence>
<dbReference type="InterPro" id="IPR005903">
    <property type="entry name" value="BchC"/>
</dbReference>
<evidence type="ECO:0000259" key="2">
    <source>
        <dbReference type="Pfam" id="PF08240"/>
    </source>
</evidence>
<dbReference type="InterPro" id="IPR011032">
    <property type="entry name" value="GroES-like_sf"/>
</dbReference>
<feature type="domain" description="Alcohol dehydrogenase-like N-terminal" evidence="2">
    <location>
        <begin position="25"/>
        <end position="118"/>
    </location>
</feature>
<dbReference type="Gene3D" id="3.90.180.10">
    <property type="entry name" value="Medium-chain alcohol dehydrogenases, catalytic domain"/>
    <property type="match status" value="2"/>
</dbReference>
<dbReference type="EMBL" id="WIVE01000063">
    <property type="protein sequence ID" value="MQX37958.1"/>
    <property type="molecule type" value="Genomic_DNA"/>
</dbReference>
<keyword evidence="4" id="KW-1185">Reference proteome</keyword>
<dbReference type="Gene3D" id="3.40.50.720">
    <property type="entry name" value="NAD(P)-binding Rossmann-like Domain"/>
    <property type="match status" value="1"/>
</dbReference>
<dbReference type="RefSeq" id="WP_153345950.1">
    <property type="nucleotide sequence ID" value="NZ_WIVE01000063.1"/>
</dbReference>